<dbReference type="Proteomes" id="UP000245119">
    <property type="component" value="Linkage Group LG4"/>
</dbReference>
<feature type="compositionally biased region" description="Basic and acidic residues" evidence="1">
    <location>
        <begin position="124"/>
        <end position="134"/>
    </location>
</feature>
<sequence>MPSQLNPQDLMRLQGMSPQMEPMNMAMQQAQGSQMPPFMTGNGLPPQDVPTEKPAAEANPMPSPFGLPSEAQPARTRVRSTSRPTANNSRSCPPCYPVLCVSSRQGEDDINPGYDGFRGQNAESQKEAAQELLHRSRRIPNPGAVHPAADGPEAGPAALDGDSHGHAHPGLSGHGLDLFHVNGAQVCVTLPTPSFTSYFPCRATQNLVGW</sequence>
<evidence type="ECO:0000256" key="1">
    <source>
        <dbReference type="SAM" id="MobiDB-lite"/>
    </source>
</evidence>
<dbReference type="AlphaFoldDB" id="A0A2T7PHC6"/>
<feature type="compositionally biased region" description="Low complexity" evidence="1">
    <location>
        <begin position="147"/>
        <end position="160"/>
    </location>
</feature>
<organism evidence="2 3">
    <name type="scientific">Pomacea canaliculata</name>
    <name type="common">Golden apple snail</name>
    <dbReference type="NCBI Taxonomy" id="400727"/>
    <lineage>
        <taxon>Eukaryota</taxon>
        <taxon>Metazoa</taxon>
        <taxon>Spiralia</taxon>
        <taxon>Lophotrochozoa</taxon>
        <taxon>Mollusca</taxon>
        <taxon>Gastropoda</taxon>
        <taxon>Caenogastropoda</taxon>
        <taxon>Architaenioglossa</taxon>
        <taxon>Ampullarioidea</taxon>
        <taxon>Ampullariidae</taxon>
        <taxon>Pomacea</taxon>
    </lineage>
</organism>
<feature type="compositionally biased region" description="Polar residues" evidence="1">
    <location>
        <begin position="79"/>
        <end position="90"/>
    </location>
</feature>
<comment type="caution">
    <text evidence="2">The sequence shown here is derived from an EMBL/GenBank/DDBJ whole genome shotgun (WGS) entry which is preliminary data.</text>
</comment>
<feature type="region of interest" description="Disordered" evidence="1">
    <location>
        <begin position="110"/>
        <end position="169"/>
    </location>
</feature>
<proteinExistence type="predicted"/>
<protein>
    <submittedName>
        <fullName evidence="2">Uncharacterized protein</fullName>
    </submittedName>
</protein>
<keyword evidence="3" id="KW-1185">Reference proteome</keyword>
<reference evidence="2 3" key="1">
    <citation type="submission" date="2018-04" db="EMBL/GenBank/DDBJ databases">
        <title>The genome of golden apple snail Pomacea canaliculata provides insight into stress tolerance and invasive adaptation.</title>
        <authorList>
            <person name="Liu C."/>
            <person name="Liu B."/>
            <person name="Ren Y."/>
            <person name="Zhang Y."/>
            <person name="Wang H."/>
            <person name="Li S."/>
            <person name="Jiang F."/>
            <person name="Yin L."/>
            <person name="Zhang G."/>
            <person name="Qian W."/>
            <person name="Fan W."/>
        </authorList>
    </citation>
    <scope>NUCLEOTIDE SEQUENCE [LARGE SCALE GENOMIC DNA]</scope>
    <source>
        <strain evidence="2">SZHN2017</strain>
        <tissue evidence="2">Muscle</tissue>
    </source>
</reference>
<name>A0A2T7PHC6_POMCA</name>
<evidence type="ECO:0000313" key="3">
    <source>
        <dbReference type="Proteomes" id="UP000245119"/>
    </source>
</evidence>
<feature type="region of interest" description="Disordered" evidence="1">
    <location>
        <begin position="1"/>
        <end position="90"/>
    </location>
</feature>
<dbReference type="EMBL" id="PZQS01000004">
    <property type="protein sequence ID" value="PVD32807.1"/>
    <property type="molecule type" value="Genomic_DNA"/>
</dbReference>
<evidence type="ECO:0000313" key="2">
    <source>
        <dbReference type="EMBL" id="PVD32807.1"/>
    </source>
</evidence>
<gene>
    <name evidence="2" type="ORF">C0Q70_08253</name>
</gene>
<accession>A0A2T7PHC6</accession>